<comment type="similarity">
    <text evidence="1 2">Belongs to the enoyl-CoA hydratase/isomerase family.</text>
</comment>
<dbReference type="Proteomes" id="UP000681425">
    <property type="component" value="Chromosome"/>
</dbReference>
<organism evidence="3 4">
    <name type="scientific">Sphingobium phenoxybenzoativorans</name>
    <dbReference type="NCBI Taxonomy" id="1592790"/>
    <lineage>
        <taxon>Bacteria</taxon>
        <taxon>Pseudomonadati</taxon>
        <taxon>Pseudomonadota</taxon>
        <taxon>Alphaproteobacteria</taxon>
        <taxon>Sphingomonadales</taxon>
        <taxon>Sphingomonadaceae</taxon>
        <taxon>Sphingobium</taxon>
    </lineage>
</organism>
<name>A0A975K9L7_9SPHN</name>
<evidence type="ECO:0000313" key="4">
    <source>
        <dbReference type="Proteomes" id="UP000681425"/>
    </source>
</evidence>
<gene>
    <name evidence="3" type="ORF">KFK14_08130</name>
</gene>
<dbReference type="Pfam" id="PF00378">
    <property type="entry name" value="ECH_1"/>
    <property type="match status" value="1"/>
</dbReference>
<reference evidence="3" key="1">
    <citation type="submission" date="2021-04" db="EMBL/GenBank/DDBJ databases">
        <title>Isolation of p-tert-butylphenol degrading bacteria Sphingobium phenoxybenzoativorans Tas13 from active sludge.</title>
        <authorList>
            <person name="Li Y."/>
        </authorList>
    </citation>
    <scope>NUCLEOTIDE SEQUENCE</scope>
    <source>
        <strain evidence="3">Tas13</strain>
    </source>
</reference>
<dbReference type="SUPFAM" id="SSF52096">
    <property type="entry name" value="ClpP/crotonase"/>
    <property type="match status" value="1"/>
</dbReference>
<dbReference type="PANTHER" id="PTHR43802:SF1">
    <property type="entry name" value="IP11341P-RELATED"/>
    <property type="match status" value="1"/>
</dbReference>
<evidence type="ECO:0000313" key="3">
    <source>
        <dbReference type="EMBL" id="QUT07356.1"/>
    </source>
</evidence>
<accession>A0A975K9L7</accession>
<dbReference type="InterPro" id="IPR029045">
    <property type="entry name" value="ClpP/crotonase-like_dom_sf"/>
</dbReference>
<proteinExistence type="inferred from homology"/>
<evidence type="ECO:0000256" key="1">
    <source>
        <dbReference type="ARBA" id="ARBA00005254"/>
    </source>
</evidence>
<dbReference type="PROSITE" id="PS00166">
    <property type="entry name" value="ENOYL_COA_HYDRATASE"/>
    <property type="match status" value="1"/>
</dbReference>
<dbReference type="PANTHER" id="PTHR43802">
    <property type="entry name" value="ENOYL-COA HYDRATASE"/>
    <property type="match status" value="1"/>
</dbReference>
<protein>
    <submittedName>
        <fullName evidence="3">Enoyl-CoA hydratase/isomerase family protein</fullName>
    </submittedName>
</protein>
<dbReference type="RefSeq" id="WP_212610518.1">
    <property type="nucleotide sequence ID" value="NZ_CP073910.1"/>
</dbReference>
<dbReference type="AlphaFoldDB" id="A0A975K9L7"/>
<dbReference type="EMBL" id="CP073910">
    <property type="protein sequence ID" value="QUT07356.1"/>
    <property type="molecule type" value="Genomic_DNA"/>
</dbReference>
<keyword evidence="4" id="KW-1185">Reference proteome</keyword>
<dbReference type="CDD" id="cd06558">
    <property type="entry name" value="crotonase-like"/>
    <property type="match status" value="1"/>
</dbReference>
<sequence length="258" mass="27416">MSGLIVERHGPVLLLIIDREERRNAIDSETSAAIDSHIGLAESNDSIGAIIITGSGERAFCAGMDMKEAAEIGVGHGLIPGRGFAGITERRRTKPLIAAVNGMAVAGGFEIALACDIVIAADHAMFGLSEVKRGLFAFAGGVQRLARQVPRSTALSMILTGEPLSATRMYGLGVISEIVPSAQLRQRALDVAHAMLQNSWEAIRNGKLLYEMAADMPIDQSLRFGRAFGEATLKSADSQEGVAAFSQGRDATFCRFQS</sequence>
<evidence type="ECO:0000256" key="2">
    <source>
        <dbReference type="RuleBase" id="RU003707"/>
    </source>
</evidence>
<dbReference type="InterPro" id="IPR018376">
    <property type="entry name" value="Enoyl-CoA_hyd/isom_CS"/>
</dbReference>
<dbReference type="KEGG" id="spph:KFK14_08130"/>
<dbReference type="Gene3D" id="3.90.226.10">
    <property type="entry name" value="2-enoyl-CoA Hydratase, Chain A, domain 1"/>
    <property type="match status" value="1"/>
</dbReference>
<dbReference type="InterPro" id="IPR001753">
    <property type="entry name" value="Enoyl-CoA_hydra/iso"/>
</dbReference>
<dbReference type="GO" id="GO:0003824">
    <property type="term" value="F:catalytic activity"/>
    <property type="evidence" value="ECO:0007669"/>
    <property type="project" value="InterPro"/>
</dbReference>